<dbReference type="AlphaFoldDB" id="K9ECT1"/>
<name>K9ECT1_9ACTO</name>
<evidence type="ECO:0000313" key="3">
    <source>
        <dbReference type="EMBL" id="EKU95079.1"/>
    </source>
</evidence>
<dbReference type="EMBL" id="AGWL01000005">
    <property type="protein sequence ID" value="EKU95079.1"/>
    <property type="molecule type" value="Genomic_DNA"/>
</dbReference>
<organism evidence="3 4">
    <name type="scientific">Actinobaculum massiliense ACS-171-V-Col2</name>
    <dbReference type="NCBI Taxonomy" id="883066"/>
    <lineage>
        <taxon>Bacteria</taxon>
        <taxon>Bacillati</taxon>
        <taxon>Actinomycetota</taxon>
        <taxon>Actinomycetes</taxon>
        <taxon>Actinomycetales</taxon>
        <taxon>Actinomycetaceae</taxon>
        <taxon>Actinobaculum</taxon>
    </lineage>
</organism>
<accession>K9ECT1</accession>
<dbReference type="PATRIC" id="fig|883066.3.peg.876"/>
<dbReference type="SUPFAM" id="SSF110296">
    <property type="entry name" value="Oligoxyloglucan reducing end-specific cellobiohydrolase"/>
    <property type="match status" value="1"/>
</dbReference>
<feature type="region of interest" description="Disordered" evidence="1">
    <location>
        <begin position="187"/>
        <end position="241"/>
    </location>
</feature>
<gene>
    <name evidence="3" type="ORF">HMPREF9233_00840</name>
</gene>
<comment type="caution">
    <text evidence="3">The sequence shown here is derived from an EMBL/GenBank/DDBJ whole genome shotgun (WGS) entry which is preliminary data.</text>
</comment>
<keyword evidence="4" id="KW-1185">Reference proteome</keyword>
<dbReference type="STRING" id="202789.GCA_001457435_01285"/>
<evidence type="ECO:0000256" key="2">
    <source>
        <dbReference type="SAM" id="Phobius"/>
    </source>
</evidence>
<evidence type="ECO:0000256" key="1">
    <source>
        <dbReference type="SAM" id="MobiDB-lite"/>
    </source>
</evidence>
<evidence type="ECO:0000313" key="4">
    <source>
        <dbReference type="Proteomes" id="UP000009888"/>
    </source>
</evidence>
<feature type="compositionally biased region" description="Low complexity" evidence="1">
    <location>
        <begin position="200"/>
        <end position="215"/>
    </location>
</feature>
<evidence type="ECO:0008006" key="5">
    <source>
        <dbReference type="Google" id="ProtNLM"/>
    </source>
</evidence>
<feature type="region of interest" description="Disordered" evidence="1">
    <location>
        <begin position="1"/>
        <end position="22"/>
    </location>
</feature>
<feature type="transmembrane region" description="Helical" evidence="2">
    <location>
        <begin position="117"/>
        <end position="138"/>
    </location>
</feature>
<keyword evidence="2" id="KW-0472">Membrane</keyword>
<dbReference type="RefSeq" id="WP_007001046.1">
    <property type="nucleotide sequence ID" value="NZ_JH992955.1"/>
</dbReference>
<protein>
    <recommendedName>
        <fullName evidence="5">Photosynthesis system II assembly factor Ycf48/Hcf136-like domain-containing protein</fullName>
    </recommendedName>
</protein>
<feature type="transmembrane region" description="Helical" evidence="2">
    <location>
        <begin position="85"/>
        <end position="110"/>
    </location>
</feature>
<sequence>MSTRDASFVQPGVGDVPSGDPSGDAELAAAGKIQLAHLPVAQRRLAYAAALSLALAIAAWATLSFGDIYLVREHGLTWNPAWERALNVAFLGGLVLFVIAVMLVAILALIRASRLRWWDALAAVTAGIVSAGTAGVVMTDVASSFLGYANAHGQTYVMRGESTWNARFYALRGWFFQEIESSYTSDTFPAADAAGDGESPHGPSAGPNSGPSPASTERPTSLPAEPGTPGAASGAVEPEETAEVDGVHYEAILEDSAGGEAKYGLYVRGEGEARWRVGDLPAGGLYELYFATPGIGYASYAGGGLYASADAGASWQKLQLPYSLDWPQEARYLEDGQRVGELGAGGRVRLRMNYPHWTARGEGILFDSADGVSGWERVN</sequence>
<reference evidence="3 4" key="1">
    <citation type="submission" date="2012-09" db="EMBL/GenBank/DDBJ databases">
        <title>The Genome Sequence of Actinobaculum massiliae ACS-171-V-COL2.</title>
        <authorList>
            <consortium name="The Broad Institute Genome Sequencing Platform"/>
            <person name="Earl A."/>
            <person name="Ward D."/>
            <person name="Feldgarden M."/>
            <person name="Gevers D."/>
            <person name="Saerens B."/>
            <person name="Vaneechoutte M."/>
            <person name="Walker B."/>
            <person name="Young S.K."/>
            <person name="Zeng Q."/>
            <person name="Gargeya S."/>
            <person name="Fitzgerald M."/>
            <person name="Haas B."/>
            <person name="Abouelleil A."/>
            <person name="Alvarado L."/>
            <person name="Arachchi H.M."/>
            <person name="Berlin A."/>
            <person name="Chapman S.B."/>
            <person name="Goldberg J."/>
            <person name="Griggs A."/>
            <person name="Gujja S."/>
            <person name="Hansen M."/>
            <person name="Howarth C."/>
            <person name="Imamovic A."/>
            <person name="Larimer J."/>
            <person name="McCowen C."/>
            <person name="Montmayeur A."/>
            <person name="Murphy C."/>
            <person name="Neiman D."/>
            <person name="Pearson M."/>
            <person name="Priest M."/>
            <person name="Roberts A."/>
            <person name="Saif S."/>
            <person name="Shea T."/>
            <person name="Sisk P."/>
            <person name="Sykes S."/>
            <person name="Wortman J."/>
            <person name="Nusbaum C."/>
            <person name="Birren B."/>
        </authorList>
    </citation>
    <scope>NUCLEOTIDE SEQUENCE [LARGE SCALE GENOMIC DNA]</scope>
    <source>
        <strain evidence="4">ACS-171-V-Col2</strain>
    </source>
</reference>
<keyword evidence="2" id="KW-0812">Transmembrane</keyword>
<dbReference type="Proteomes" id="UP000009888">
    <property type="component" value="Unassembled WGS sequence"/>
</dbReference>
<feature type="transmembrane region" description="Helical" evidence="2">
    <location>
        <begin position="45"/>
        <end position="65"/>
    </location>
</feature>
<dbReference type="HOGENOM" id="CLU_728882_0_0_11"/>
<proteinExistence type="predicted"/>
<keyword evidence="2" id="KW-1133">Transmembrane helix</keyword>